<feature type="coiled-coil region" evidence="8">
    <location>
        <begin position="196"/>
        <end position="261"/>
    </location>
</feature>
<accession>A0A4Y6PR62</accession>
<gene>
    <name evidence="10" type="ORF">FIV42_08215</name>
</gene>
<dbReference type="RefSeq" id="WP_141197205.1">
    <property type="nucleotide sequence ID" value="NZ_CP041186.1"/>
</dbReference>
<dbReference type="InterPro" id="IPR003423">
    <property type="entry name" value="OMP_efflux"/>
</dbReference>
<evidence type="ECO:0000256" key="8">
    <source>
        <dbReference type="SAM" id="Coils"/>
    </source>
</evidence>
<reference evidence="10 11" key="1">
    <citation type="submission" date="2019-06" db="EMBL/GenBank/DDBJ databases">
        <title>Persicimonas caeni gen. nov., sp. nov., a predatory bacterium isolated from solar saltern.</title>
        <authorList>
            <person name="Wang S."/>
        </authorList>
    </citation>
    <scope>NUCLEOTIDE SEQUENCE [LARGE SCALE GENOMIC DNA]</scope>
    <source>
        <strain evidence="10 11">YN101</strain>
    </source>
</reference>
<evidence type="ECO:0000256" key="3">
    <source>
        <dbReference type="ARBA" id="ARBA00022448"/>
    </source>
</evidence>
<name>A0A4Y6PR62_PERCE</name>
<evidence type="ECO:0000256" key="5">
    <source>
        <dbReference type="ARBA" id="ARBA00022692"/>
    </source>
</evidence>
<evidence type="ECO:0000256" key="4">
    <source>
        <dbReference type="ARBA" id="ARBA00022452"/>
    </source>
</evidence>
<comment type="subcellular location">
    <subcellularLocation>
        <location evidence="1">Cell outer membrane</location>
    </subcellularLocation>
</comment>
<evidence type="ECO:0000313" key="10">
    <source>
        <dbReference type="EMBL" id="QDG50713.1"/>
    </source>
</evidence>
<keyword evidence="11" id="KW-1185">Reference proteome</keyword>
<protein>
    <submittedName>
        <fullName evidence="10">TolC family protein</fullName>
    </submittedName>
</protein>
<keyword evidence="6" id="KW-0472">Membrane</keyword>
<keyword evidence="3" id="KW-0813">Transport</keyword>
<feature type="signal peptide" evidence="9">
    <location>
        <begin position="1"/>
        <end position="30"/>
    </location>
</feature>
<dbReference type="GO" id="GO:0015562">
    <property type="term" value="F:efflux transmembrane transporter activity"/>
    <property type="evidence" value="ECO:0007669"/>
    <property type="project" value="InterPro"/>
</dbReference>
<evidence type="ECO:0000256" key="1">
    <source>
        <dbReference type="ARBA" id="ARBA00004442"/>
    </source>
</evidence>
<keyword evidence="8" id="KW-0175">Coiled coil</keyword>
<dbReference type="GO" id="GO:0009279">
    <property type="term" value="C:cell outer membrane"/>
    <property type="evidence" value="ECO:0007669"/>
    <property type="project" value="UniProtKB-SubCell"/>
</dbReference>
<feature type="coiled-coil region" evidence="8">
    <location>
        <begin position="370"/>
        <end position="422"/>
    </location>
</feature>
<accession>A0A5B8Y2T5</accession>
<evidence type="ECO:0000256" key="2">
    <source>
        <dbReference type="ARBA" id="ARBA00007613"/>
    </source>
</evidence>
<dbReference type="InterPro" id="IPR051906">
    <property type="entry name" value="TolC-like"/>
</dbReference>
<evidence type="ECO:0000256" key="9">
    <source>
        <dbReference type="SAM" id="SignalP"/>
    </source>
</evidence>
<keyword evidence="5" id="KW-0812">Transmembrane</keyword>
<dbReference type="PANTHER" id="PTHR30026:SF20">
    <property type="entry name" value="OUTER MEMBRANE PROTEIN TOLC"/>
    <property type="match status" value="1"/>
</dbReference>
<comment type="similarity">
    <text evidence="2">Belongs to the outer membrane factor (OMF) (TC 1.B.17) family.</text>
</comment>
<dbReference type="GO" id="GO:1990281">
    <property type="term" value="C:efflux pump complex"/>
    <property type="evidence" value="ECO:0007669"/>
    <property type="project" value="TreeGrafter"/>
</dbReference>
<feature type="chain" id="PRO_5030106281" evidence="9">
    <location>
        <begin position="31"/>
        <end position="487"/>
    </location>
</feature>
<keyword evidence="9" id="KW-0732">Signal</keyword>
<dbReference type="EMBL" id="CP041186">
    <property type="protein sequence ID" value="QDG50713.1"/>
    <property type="molecule type" value="Genomic_DNA"/>
</dbReference>
<dbReference type="OrthoDB" id="9814032at2"/>
<keyword evidence="4" id="KW-1134">Transmembrane beta strand</keyword>
<organism evidence="10 11">
    <name type="scientific">Persicimonas caeni</name>
    <dbReference type="NCBI Taxonomy" id="2292766"/>
    <lineage>
        <taxon>Bacteria</taxon>
        <taxon>Deltaproteobacteria</taxon>
        <taxon>Bradymonadales</taxon>
        <taxon>Bradymonadaceae</taxon>
        <taxon>Persicimonas</taxon>
    </lineage>
</organism>
<dbReference type="Proteomes" id="UP000315995">
    <property type="component" value="Chromosome"/>
</dbReference>
<evidence type="ECO:0000256" key="7">
    <source>
        <dbReference type="ARBA" id="ARBA00023237"/>
    </source>
</evidence>
<sequence>MTDRTKPTRLSAGAALAVLVACVVGGPAVAAAQAPDGQAPTTAATTVTLEEAIAEATGEHPNIARARADRRAAEAQRKQARANFGPTLSASAGIQFWNDEITFSTSPGGDQVPQLPPPQTPYEEIIAGLFTQTEPTVVRDQITWDVALTISQPLGPLYSIYHGYRATEFAEEAAEEQVDQVSRDQAREAAVAYFRVLQAQALLETAQQSVEQLAAQVETVSVLVEAGATTSSQRMRIEVALAAAEQEVIQARSRVRLAQSNLAVALGRNAQERVGANAVDADTLPGVDGSPEDAVEAAIANRPELRQLELGIEAAQAGVKAEEGTYIPQLVAVGQYSHTEGQGLAGTDTAFVGLSLDWTLWQWGARYYAVDEAEAQVVSLEATQEQTSRQIGLQAKMAWYDLESAVEAYGVAERAVAQAEEAYRVESVRYEAGKSTSTDLLDAQSALTEARNNRNNALYQALIQHTELIYATGRPVTADRLLRGGNR</sequence>
<dbReference type="SUPFAM" id="SSF56954">
    <property type="entry name" value="Outer membrane efflux proteins (OEP)"/>
    <property type="match status" value="1"/>
</dbReference>
<proteinExistence type="inferred from homology"/>
<dbReference type="GO" id="GO:0015288">
    <property type="term" value="F:porin activity"/>
    <property type="evidence" value="ECO:0007669"/>
    <property type="project" value="TreeGrafter"/>
</dbReference>
<keyword evidence="7" id="KW-0998">Cell outer membrane</keyword>
<dbReference type="Gene3D" id="1.20.1600.10">
    <property type="entry name" value="Outer membrane efflux proteins (OEP)"/>
    <property type="match status" value="1"/>
</dbReference>
<dbReference type="Pfam" id="PF02321">
    <property type="entry name" value="OEP"/>
    <property type="match status" value="2"/>
</dbReference>
<dbReference type="PROSITE" id="PS51257">
    <property type="entry name" value="PROKAR_LIPOPROTEIN"/>
    <property type="match status" value="1"/>
</dbReference>
<evidence type="ECO:0000313" key="11">
    <source>
        <dbReference type="Proteomes" id="UP000315995"/>
    </source>
</evidence>
<dbReference type="PANTHER" id="PTHR30026">
    <property type="entry name" value="OUTER MEMBRANE PROTEIN TOLC"/>
    <property type="match status" value="1"/>
</dbReference>
<evidence type="ECO:0000256" key="6">
    <source>
        <dbReference type="ARBA" id="ARBA00023136"/>
    </source>
</evidence>
<dbReference type="AlphaFoldDB" id="A0A4Y6PR62"/>